<dbReference type="KEGG" id="cef:CE2823"/>
<dbReference type="HOGENOM" id="CLU_028876_1_0_11"/>
<feature type="transmembrane region" description="Helical" evidence="9">
    <location>
        <begin position="205"/>
        <end position="226"/>
    </location>
</feature>
<feature type="transmembrane region" description="Helical" evidence="9">
    <location>
        <begin position="308"/>
        <end position="335"/>
    </location>
</feature>
<dbReference type="Proteomes" id="UP000001409">
    <property type="component" value="Chromosome"/>
</dbReference>
<accession>Q8FLP5</accession>
<evidence type="ECO:0000256" key="2">
    <source>
        <dbReference type="ARBA" id="ARBA00022475"/>
    </source>
</evidence>
<feature type="transmembrane region" description="Helical" evidence="9">
    <location>
        <begin position="347"/>
        <end position="367"/>
    </location>
</feature>
<sequence length="572" mass="63767">MEPAPPPLPHLRVLTRHPRRGMRRHRRHQPPRPQLRTPVTLSSRRASLSRETCSTWVRIAGRLRPPGAGSNATYKEPTSMDQKVITDRVSPADTEIVANDFINAIGGRLGRFAKVGTQRFWTPLRVLITTSLVFLAVGFLTKANCIQGGRGDDGTLSLNWSGNRQYTSACYNDIVPLYGARGLDSPGFPYAYSWQEGDLTRYMEYPVLGGIFQWIASIITRFLYPLVETLPFNSLPEAAFYFIISALGLAFFWVLVIRMMVELTGNRVWDTVLVAASPLVAVHAFTNWDTPSIAAVVGALLAVKRGNPVWAGVLIGLGTAFKLWPLYLLGAFLVLGVRSGKLREFSSMLGAAVVTWLVVNIPVMIAYPSAWYEFIRLNQTRGAEWTTIYQILDRNLPFPINDPEGLNTVSFLLFAAACLAIAIFGLKVQRRPRVAELAFLIVAAFLLVNKVWSPQYSLWLVPLAVLALPRWRLLFPWMVVDAMVWPILMWHMLGTENMGIPSGLLDIVLITRDGFIIAMVVMVIRQMMGRIPDPVLDAHGGKDPLVGVFGDTDTFTLAGKRPAERREALKEN</sequence>
<comment type="subcellular location">
    <subcellularLocation>
        <location evidence="1">Cell membrane</location>
        <topology evidence="1">Multi-pass membrane protein</topology>
    </subcellularLocation>
</comment>
<feature type="transmembrane region" description="Helical" evidence="9">
    <location>
        <begin position="437"/>
        <end position="453"/>
    </location>
</feature>
<keyword evidence="4 9" id="KW-0812">Transmembrane</keyword>
<organism evidence="10 11">
    <name type="scientific">Corynebacterium efficiens (strain DSM 44549 / YS-314 / AJ 12310 / JCM 11189 / NBRC 100395)</name>
    <dbReference type="NCBI Taxonomy" id="196164"/>
    <lineage>
        <taxon>Bacteria</taxon>
        <taxon>Bacillati</taxon>
        <taxon>Actinomycetota</taxon>
        <taxon>Actinomycetes</taxon>
        <taxon>Mycobacteriales</taxon>
        <taxon>Corynebacteriaceae</taxon>
        <taxon>Corynebacterium</taxon>
    </lineage>
</organism>
<evidence type="ECO:0000313" key="10">
    <source>
        <dbReference type="EMBL" id="BAC19633.1"/>
    </source>
</evidence>
<dbReference type="EMBL" id="BA000035">
    <property type="protein sequence ID" value="BAC19633.1"/>
    <property type="molecule type" value="Genomic_DNA"/>
</dbReference>
<evidence type="ECO:0000256" key="7">
    <source>
        <dbReference type="ARBA" id="ARBA00024033"/>
    </source>
</evidence>
<keyword evidence="6 9" id="KW-0472">Membrane</keyword>
<evidence type="ECO:0000256" key="8">
    <source>
        <dbReference type="SAM" id="MobiDB-lite"/>
    </source>
</evidence>
<keyword evidence="11" id="KW-1185">Reference proteome</keyword>
<feature type="transmembrane region" description="Helical" evidence="9">
    <location>
        <begin position="504"/>
        <end position="524"/>
    </location>
</feature>
<dbReference type="STRING" id="196164.gene:10743273"/>
<keyword evidence="2" id="KW-1003">Cell membrane</keyword>
<name>Q8FLP5_COREF</name>
<evidence type="ECO:0000313" key="11">
    <source>
        <dbReference type="Proteomes" id="UP000001409"/>
    </source>
</evidence>
<keyword evidence="5 9" id="KW-1133">Transmembrane helix</keyword>
<keyword evidence="3" id="KW-0808">Transferase</keyword>
<evidence type="ECO:0000256" key="5">
    <source>
        <dbReference type="ARBA" id="ARBA00022989"/>
    </source>
</evidence>
<proteinExistence type="inferred from homology"/>
<evidence type="ECO:0000256" key="9">
    <source>
        <dbReference type="SAM" id="Phobius"/>
    </source>
</evidence>
<feature type="compositionally biased region" description="Basic residues" evidence="8">
    <location>
        <begin position="13"/>
        <end position="30"/>
    </location>
</feature>
<dbReference type="Pfam" id="PF09594">
    <property type="entry name" value="GT87"/>
    <property type="match status" value="1"/>
</dbReference>
<feature type="transmembrane region" description="Helical" evidence="9">
    <location>
        <begin position="120"/>
        <end position="140"/>
    </location>
</feature>
<dbReference type="AlphaFoldDB" id="Q8FLP5"/>
<evidence type="ECO:0000256" key="6">
    <source>
        <dbReference type="ARBA" id="ARBA00023136"/>
    </source>
</evidence>
<dbReference type="GO" id="GO:0005886">
    <property type="term" value="C:plasma membrane"/>
    <property type="evidence" value="ECO:0007669"/>
    <property type="project" value="UniProtKB-SubCell"/>
</dbReference>
<evidence type="ECO:0000256" key="4">
    <source>
        <dbReference type="ARBA" id="ARBA00022692"/>
    </source>
</evidence>
<dbReference type="InterPro" id="IPR018584">
    <property type="entry name" value="GT87"/>
</dbReference>
<dbReference type="GO" id="GO:0016758">
    <property type="term" value="F:hexosyltransferase activity"/>
    <property type="evidence" value="ECO:0007669"/>
    <property type="project" value="InterPro"/>
</dbReference>
<feature type="transmembrane region" description="Helical" evidence="9">
    <location>
        <begin position="473"/>
        <end position="492"/>
    </location>
</feature>
<comment type="similarity">
    <text evidence="7">Belongs to the glycosyltransferase 87 family.</text>
</comment>
<feature type="transmembrane region" description="Helical" evidence="9">
    <location>
        <begin position="268"/>
        <end position="288"/>
    </location>
</feature>
<dbReference type="PIRSF" id="PIRSF010361">
    <property type="entry name" value="UCP010361"/>
    <property type="match status" value="1"/>
</dbReference>
<protein>
    <submittedName>
        <fullName evidence="10">Putative membrane protein</fullName>
    </submittedName>
</protein>
<evidence type="ECO:0000256" key="3">
    <source>
        <dbReference type="ARBA" id="ARBA00022679"/>
    </source>
</evidence>
<feature type="transmembrane region" description="Helical" evidence="9">
    <location>
        <begin position="405"/>
        <end position="425"/>
    </location>
</feature>
<feature type="region of interest" description="Disordered" evidence="8">
    <location>
        <begin position="1"/>
        <end position="46"/>
    </location>
</feature>
<reference evidence="10 11" key="1">
    <citation type="journal article" date="2003" name="Genome Res.">
        <title>Comparative complete genome sequence analysis of the amino acid replacements responsible for the thermostability of Corynebacterium efficiens.</title>
        <authorList>
            <person name="Nishio Y."/>
            <person name="Nakamura Y."/>
            <person name="Kawarabayasi Y."/>
            <person name="Usuda Y."/>
            <person name="Kimura E."/>
            <person name="Sugimoto S."/>
            <person name="Matsui K."/>
            <person name="Yamagishi A."/>
            <person name="Kikuchi H."/>
            <person name="Ikeo K."/>
            <person name="Gojobori T."/>
        </authorList>
    </citation>
    <scope>NUCLEOTIDE SEQUENCE [LARGE SCALE GENOMIC DNA]</scope>
    <source>
        <strain evidence="11">DSM 44549 / YS-314 / AJ 12310 / JCM 11189 / NBRC 100395</strain>
    </source>
</reference>
<dbReference type="InterPro" id="IPR016570">
    <property type="entry name" value="UCP010361"/>
</dbReference>
<dbReference type="eggNOG" id="COG5650">
    <property type="taxonomic scope" value="Bacteria"/>
</dbReference>
<feature type="transmembrane region" description="Helical" evidence="9">
    <location>
        <begin position="238"/>
        <end position="256"/>
    </location>
</feature>
<evidence type="ECO:0000256" key="1">
    <source>
        <dbReference type="ARBA" id="ARBA00004651"/>
    </source>
</evidence>